<keyword evidence="2" id="KW-1185">Reference proteome</keyword>
<dbReference type="EMBL" id="GG699090">
    <property type="protein sequence ID" value="EEU33375.1"/>
    <property type="molecule type" value="Genomic_DNA"/>
</dbReference>
<dbReference type="AlphaFoldDB" id="C7ZRI1"/>
<evidence type="ECO:0000313" key="2">
    <source>
        <dbReference type="Proteomes" id="UP000005206"/>
    </source>
</evidence>
<dbReference type="RefSeq" id="XP_003039088.1">
    <property type="nucleotide sequence ID" value="XM_003039042.1"/>
</dbReference>
<evidence type="ECO:0000313" key="1">
    <source>
        <dbReference type="EMBL" id="EEU33375.1"/>
    </source>
</evidence>
<dbReference type="HOGENOM" id="CLU_1835666_0_0_1"/>
<dbReference type="VEuPathDB" id="FungiDB:NECHADRAFT_89542"/>
<reference evidence="1 2" key="1">
    <citation type="journal article" date="2009" name="PLoS Genet.">
        <title>The genome of Nectria haematococca: contribution of supernumerary chromosomes to gene expansion.</title>
        <authorList>
            <person name="Coleman J.J."/>
            <person name="Rounsley S.D."/>
            <person name="Rodriguez-Carres M."/>
            <person name="Kuo A."/>
            <person name="Wasmann C.C."/>
            <person name="Grimwood J."/>
            <person name="Schmutz J."/>
            <person name="Taga M."/>
            <person name="White G.J."/>
            <person name="Zhou S."/>
            <person name="Schwartz D.C."/>
            <person name="Freitag M."/>
            <person name="Ma L.J."/>
            <person name="Danchin E.G."/>
            <person name="Henrissat B."/>
            <person name="Coutinho P.M."/>
            <person name="Nelson D.R."/>
            <person name="Straney D."/>
            <person name="Napoli C.A."/>
            <person name="Barker B.M."/>
            <person name="Gribskov M."/>
            <person name="Rep M."/>
            <person name="Kroken S."/>
            <person name="Molnar I."/>
            <person name="Rensing C."/>
            <person name="Kennell J.C."/>
            <person name="Zamora J."/>
            <person name="Farman M.L."/>
            <person name="Selker E.U."/>
            <person name="Salamov A."/>
            <person name="Shapiro H."/>
            <person name="Pangilinan J."/>
            <person name="Lindquist E."/>
            <person name="Lamers C."/>
            <person name="Grigoriev I.V."/>
            <person name="Geiser D.M."/>
            <person name="Covert S.F."/>
            <person name="Temporini E."/>
            <person name="Vanetten H.D."/>
        </authorList>
    </citation>
    <scope>NUCLEOTIDE SEQUENCE [LARGE SCALE GENOMIC DNA]</scope>
    <source>
        <strain evidence="2">ATCC MYA-4622 / CBS 123669 / FGSC 9596 / NRRL 45880 / 77-13-4</strain>
    </source>
</reference>
<accession>C7ZRI1</accession>
<sequence length="140" mass="16147">MAAQQVESLLELEQMSADLPYLNARRRPIIPDEHLSDQIDHFGLTIFMASVLGRVTRWVFQHSISDSQMPWDSRSEFSRLAGILVNFESYSEADNVDLAEILGRDYAPDGNGWQTCLNFLAQENARYDFYESMNRMHNVL</sequence>
<gene>
    <name evidence="1" type="ORF">NECHADRAFT_89542</name>
</gene>
<proteinExistence type="predicted"/>
<dbReference type="Proteomes" id="UP000005206">
    <property type="component" value="Unassembled WGS sequence"/>
</dbReference>
<dbReference type="GeneID" id="9666610"/>
<dbReference type="KEGG" id="nhe:NECHADRAFT_89542"/>
<protein>
    <submittedName>
        <fullName evidence="1">Uncharacterized protein</fullName>
    </submittedName>
</protein>
<name>C7ZRI1_FUSV7</name>
<dbReference type="InParanoid" id="C7ZRI1"/>
<organism evidence="1 2">
    <name type="scientific">Fusarium vanettenii (strain ATCC MYA-4622 / CBS 123669 / FGSC 9596 / NRRL 45880 / 77-13-4)</name>
    <name type="common">Fusarium solani subsp. pisi</name>
    <dbReference type="NCBI Taxonomy" id="660122"/>
    <lineage>
        <taxon>Eukaryota</taxon>
        <taxon>Fungi</taxon>
        <taxon>Dikarya</taxon>
        <taxon>Ascomycota</taxon>
        <taxon>Pezizomycotina</taxon>
        <taxon>Sordariomycetes</taxon>
        <taxon>Hypocreomycetidae</taxon>
        <taxon>Hypocreales</taxon>
        <taxon>Nectriaceae</taxon>
        <taxon>Fusarium</taxon>
        <taxon>Fusarium solani species complex</taxon>
        <taxon>Fusarium vanettenii</taxon>
    </lineage>
</organism>
<dbReference type="STRING" id="660122.C7ZRI1"/>